<comment type="subcellular location">
    <subcellularLocation>
        <location evidence="9">Cytoplasm</location>
    </subcellularLocation>
</comment>
<evidence type="ECO:0000256" key="1">
    <source>
        <dbReference type="ARBA" id="ARBA00022490"/>
    </source>
</evidence>
<comment type="function">
    <text evidence="9">Reversibly transfers an adenylyl group from ATP to 4'-phosphopantetheine, yielding dephospho-CoA (dPCoA) and pyrophosphate.</text>
</comment>
<dbReference type="NCBIfam" id="TIGR01510">
    <property type="entry name" value="coaD_prev_kdtB"/>
    <property type="match status" value="1"/>
</dbReference>
<dbReference type="GO" id="GO:0004595">
    <property type="term" value="F:pantetheine-phosphate adenylyltransferase activity"/>
    <property type="evidence" value="ECO:0007669"/>
    <property type="project" value="UniProtKB-UniRule"/>
</dbReference>
<dbReference type="EC" id="2.7.7.3" evidence="9"/>
<feature type="binding site" evidence="9">
    <location>
        <begin position="89"/>
        <end position="91"/>
    </location>
    <ligand>
        <name>ATP</name>
        <dbReference type="ChEBI" id="CHEBI:30616"/>
    </ligand>
</feature>
<comment type="similarity">
    <text evidence="9">Belongs to the bacterial CoaD family.</text>
</comment>
<evidence type="ECO:0000256" key="6">
    <source>
        <dbReference type="ARBA" id="ARBA00022842"/>
    </source>
</evidence>
<dbReference type="PRINTS" id="PR01020">
    <property type="entry name" value="LPSBIOSNTHSS"/>
</dbReference>
<comment type="catalytic activity">
    <reaction evidence="8 9">
        <text>(R)-4'-phosphopantetheine + ATP + H(+) = 3'-dephospho-CoA + diphosphate</text>
        <dbReference type="Rhea" id="RHEA:19801"/>
        <dbReference type="ChEBI" id="CHEBI:15378"/>
        <dbReference type="ChEBI" id="CHEBI:30616"/>
        <dbReference type="ChEBI" id="CHEBI:33019"/>
        <dbReference type="ChEBI" id="CHEBI:57328"/>
        <dbReference type="ChEBI" id="CHEBI:61723"/>
        <dbReference type="EC" id="2.7.7.3"/>
    </reaction>
</comment>
<evidence type="ECO:0000259" key="10">
    <source>
        <dbReference type="Pfam" id="PF01467"/>
    </source>
</evidence>
<comment type="pathway">
    <text evidence="9">Cofactor biosynthesis; coenzyme A biosynthesis; CoA from (R)-pantothenate: step 4/5.</text>
</comment>
<feature type="binding site" evidence="9">
    <location>
        <begin position="10"/>
        <end position="11"/>
    </location>
    <ligand>
        <name>ATP</name>
        <dbReference type="ChEBI" id="CHEBI:30616"/>
    </ligand>
</feature>
<dbReference type="PANTHER" id="PTHR21342:SF1">
    <property type="entry name" value="PHOSPHOPANTETHEINE ADENYLYLTRANSFERASE"/>
    <property type="match status" value="1"/>
</dbReference>
<dbReference type="Pfam" id="PF01467">
    <property type="entry name" value="CTP_transf_like"/>
    <property type="match status" value="1"/>
</dbReference>
<keyword evidence="5 9" id="KW-0067">ATP-binding</keyword>
<comment type="cofactor">
    <cofactor evidence="9">
        <name>Mg(2+)</name>
        <dbReference type="ChEBI" id="CHEBI:18420"/>
    </cofactor>
</comment>
<feature type="binding site" evidence="9">
    <location>
        <position position="18"/>
    </location>
    <ligand>
        <name>ATP</name>
        <dbReference type="ChEBI" id="CHEBI:30616"/>
    </ligand>
</feature>
<dbReference type="InterPro" id="IPR004821">
    <property type="entry name" value="Cyt_trans-like"/>
</dbReference>
<dbReference type="GO" id="GO:0005524">
    <property type="term" value="F:ATP binding"/>
    <property type="evidence" value="ECO:0007669"/>
    <property type="project" value="UniProtKB-KW"/>
</dbReference>
<feature type="binding site" evidence="9">
    <location>
        <position position="74"/>
    </location>
    <ligand>
        <name>substrate</name>
    </ligand>
</feature>
<evidence type="ECO:0000256" key="4">
    <source>
        <dbReference type="ARBA" id="ARBA00022741"/>
    </source>
</evidence>
<dbReference type="InterPro" id="IPR001980">
    <property type="entry name" value="PPAT"/>
</dbReference>
<evidence type="ECO:0000313" key="11">
    <source>
        <dbReference type="EMBL" id="CBX29743.1"/>
    </source>
</evidence>
<evidence type="ECO:0000256" key="8">
    <source>
        <dbReference type="ARBA" id="ARBA00029346"/>
    </source>
</evidence>
<sequence length="170" mass="19634">MRRIAIYPGSFDPVTNGHIDIIERGLKIFDKIIVTILRNPNKKFLFTIEERIEMLEKSLKKINNVEIDTFNGLLVDYALKKKSHAILRGMRALSDFDYEFQMALMNRRLNREIQTVFLMTGLRWIFTSSSIIKQAAEFDGNITGMVPPIVNQKLKEKFGFNTKKHGPLAS</sequence>
<evidence type="ECO:0000256" key="5">
    <source>
        <dbReference type="ARBA" id="ARBA00022840"/>
    </source>
</evidence>
<organism evidence="11">
    <name type="scientific">uncultured Desulfobacterium sp</name>
    <dbReference type="NCBI Taxonomy" id="201089"/>
    <lineage>
        <taxon>Bacteria</taxon>
        <taxon>Pseudomonadati</taxon>
        <taxon>Thermodesulfobacteriota</taxon>
        <taxon>Desulfobacteria</taxon>
        <taxon>Desulfobacterales</taxon>
        <taxon>Desulfobacteriaceae</taxon>
        <taxon>Desulfobacterium</taxon>
        <taxon>environmental samples</taxon>
    </lineage>
</organism>
<keyword evidence="1 9" id="KW-0963">Cytoplasm</keyword>
<evidence type="ECO:0000256" key="7">
    <source>
        <dbReference type="ARBA" id="ARBA00022993"/>
    </source>
</evidence>
<feature type="binding site" evidence="9">
    <location>
        <position position="99"/>
    </location>
    <ligand>
        <name>ATP</name>
        <dbReference type="ChEBI" id="CHEBI:30616"/>
    </ligand>
</feature>
<name>E1YGP9_9BACT</name>
<feature type="binding site" evidence="9">
    <location>
        <position position="42"/>
    </location>
    <ligand>
        <name>substrate</name>
    </ligand>
</feature>
<evidence type="ECO:0000256" key="3">
    <source>
        <dbReference type="ARBA" id="ARBA00022695"/>
    </source>
</evidence>
<dbReference type="GO" id="GO:0015937">
    <property type="term" value="P:coenzyme A biosynthetic process"/>
    <property type="evidence" value="ECO:0007669"/>
    <property type="project" value="UniProtKB-UniRule"/>
</dbReference>
<gene>
    <name evidence="9" type="primary">coaD</name>
    <name evidence="11" type="ORF">N47_F14380</name>
</gene>
<feature type="binding site" evidence="9">
    <location>
        <position position="10"/>
    </location>
    <ligand>
        <name>substrate</name>
    </ligand>
</feature>
<evidence type="ECO:0000256" key="9">
    <source>
        <dbReference type="HAMAP-Rule" id="MF_00151"/>
    </source>
</evidence>
<dbReference type="NCBIfam" id="TIGR00125">
    <property type="entry name" value="cyt_tran_rel"/>
    <property type="match status" value="1"/>
</dbReference>
<keyword evidence="3 9" id="KW-0548">Nucleotidyltransferase</keyword>
<dbReference type="AlphaFoldDB" id="E1YGP9"/>
<feature type="binding site" evidence="9">
    <location>
        <position position="88"/>
    </location>
    <ligand>
        <name>substrate</name>
    </ligand>
</feature>
<keyword evidence="2 9" id="KW-0808">Transferase</keyword>
<dbReference type="Gene3D" id="3.40.50.620">
    <property type="entry name" value="HUPs"/>
    <property type="match status" value="1"/>
</dbReference>
<dbReference type="EMBL" id="FR695873">
    <property type="protein sequence ID" value="CBX29743.1"/>
    <property type="molecule type" value="Genomic_DNA"/>
</dbReference>
<dbReference type="CDD" id="cd02163">
    <property type="entry name" value="PPAT"/>
    <property type="match status" value="1"/>
</dbReference>
<dbReference type="GO" id="GO:0005737">
    <property type="term" value="C:cytoplasm"/>
    <property type="evidence" value="ECO:0007669"/>
    <property type="project" value="UniProtKB-SubCell"/>
</dbReference>
<proteinExistence type="inferred from homology"/>
<dbReference type="SUPFAM" id="SSF52374">
    <property type="entry name" value="Nucleotidylyl transferase"/>
    <property type="match status" value="1"/>
</dbReference>
<keyword evidence="6 9" id="KW-0460">Magnesium</keyword>
<comment type="subunit">
    <text evidence="9">Homohexamer.</text>
</comment>
<keyword evidence="4 9" id="KW-0547">Nucleotide-binding</keyword>
<evidence type="ECO:0000256" key="2">
    <source>
        <dbReference type="ARBA" id="ARBA00022679"/>
    </source>
</evidence>
<dbReference type="HAMAP" id="MF_00151">
    <property type="entry name" value="PPAT_bact"/>
    <property type="match status" value="1"/>
</dbReference>
<feature type="binding site" evidence="9">
    <location>
        <begin position="124"/>
        <end position="130"/>
    </location>
    <ligand>
        <name>ATP</name>
        <dbReference type="ChEBI" id="CHEBI:30616"/>
    </ligand>
</feature>
<feature type="domain" description="Cytidyltransferase-like" evidence="10">
    <location>
        <begin position="6"/>
        <end position="134"/>
    </location>
</feature>
<feature type="site" description="Transition state stabilizer" evidence="9">
    <location>
        <position position="18"/>
    </location>
</feature>
<dbReference type="InterPro" id="IPR014729">
    <property type="entry name" value="Rossmann-like_a/b/a_fold"/>
</dbReference>
<protein>
    <recommendedName>
        <fullName evidence="9">Phosphopantetheine adenylyltransferase</fullName>
        <ecNumber evidence="9">2.7.7.3</ecNumber>
    </recommendedName>
    <alternativeName>
        <fullName evidence="9">Dephospho-CoA pyrophosphorylase</fullName>
    </alternativeName>
    <alternativeName>
        <fullName evidence="9">Pantetheine-phosphate adenylyltransferase</fullName>
        <shortName evidence="9">PPAT</shortName>
    </alternativeName>
</protein>
<dbReference type="PANTHER" id="PTHR21342">
    <property type="entry name" value="PHOSPHOPANTETHEINE ADENYLYLTRANSFERASE"/>
    <property type="match status" value="1"/>
</dbReference>
<keyword evidence="7 9" id="KW-0173">Coenzyme A biosynthesis</keyword>
<dbReference type="UniPathway" id="UPA00241">
    <property type="reaction ID" value="UER00355"/>
</dbReference>
<reference evidence="11" key="1">
    <citation type="journal article" date="2011" name="Environ. Microbiol.">
        <title>Genomic insights into the metabolic potential of the polycyclic aromatic hydrocarbon degrading sulfate-reducing Deltaproteobacterium N47.</title>
        <authorList>
            <person name="Bergmann F."/>
            <person name="Selesi D."/>
            <person name="Weinmaier T."/>
            <person name="Tischler P."/>
            <person name="Rattei T."/>
            <person name="Meckenstock R.U."/>
        </authorList>
    </citation>
    <scope>NUCLEOTIDE SEQUENCE</scope>
</reference>
<accession>E1YGP9</accession>